<evidence type="ECO:0000256" key="1">
    <source>
        <dbReference type="SAM" id="MobiDB-lite"/>
    </source>
</evidence>
<evidence type="ECO:0000313" key="2">
    <source>
        <dbReference type="EMBL" id="TFK26703.1"/>
    </source>
</evidence>
<feature type="compositionally biased region" description="Low complexity" evidence="1">
    <location>
        <begin position="54"/>
        <end position="78"/>
    </location>
</feature>
<name>A0A5C3L2D5_COPMA</name>
<protein>
    <submittedName>
        <fullName evidence="2">Uncharacterized protein</fullName>
    </submittedName>
</protein>
<dbReference type="AlphaFoldDB" id="A0A5C3L2D5"/>
<feature type="region of interest" description="Disordered" evidence="1">
    <location>
        <begin position="37"/>
        <end position="78"/>
    </location>
</feature>
<feature type="region of interest" description="Disordered" evidence="1">
    <location>
        <begin position="1"/>
        <end position="20"/>
    </location>
</feature>
<gene>
    <name evidence="2" type="ORF">FA15DRAFT_667183</name>
</gene>
<dbReference type="EMBL" id="ML210172">
    <property type="protein sequence ID" value="TFK26703.1"/>
    <property type="molecule type" value="Genomic_DNA"/>
</dbReference>
<proteinExistence type="predicted"/>
<dbReference type="OrthoDB" id="3027690at2759"/>
<accession>A0A5C3L2D5</accession>
<keyword evidence="3" id="KW-1185">Reference proteome</keyword>
<feature type="compositionally biased region" description="Polar residues" evidence="1">
    <location>
        <begin position="1"/>
        <end position="13"/>
    </location>
</feature>
<organism evidence="2 3">
    <name type="scientific">Coprinopsis marcescibilis</name>
    <name type="common">Agaric fungus</name>
    <name type="synonym">Psathyrella marcescibilis</name>
    <dbReference type="NCBI Taxonomy" id="230819"/>
    <lineage>
        <taxon>Eukaryota</taxon>
        <taxon>Fungi</taxon>
        <taxon>Dikarya</taxon>
        <taxon>Basidiomycota</taxon>
        <taxon>Agaricomycotina</taxon>
        <taxon>Agaricomycetes</taxon>
        <taxon>Agaricomycetidae</taxon>
        <taxon>Agaricales</taxon>
        <taxon>Agaricineae</taxon>
        <taxon>Psathyrellaceae</taxon>
        <taxon>Coprinopsis</taxon>
    </lineage>
</organism>
<reference evidence="2 3" key="1">
    <citation type="journal article" date="2019" name="Nat. Ecol. Evol.">
        <title>Megaphylogeny resolves global patterns of mushroom evolution.</title>
        <authorList>
            <person name="Varga T."/>
            <person name="Krizsan K."/>
            <person name="Foldi C."/>
            <person name="Dima B."/>
            <person name="Sanchez-Garcia M."/>
            <person name="Sanchez-Ramirez S."/>
            <person name="Szollosi G.J."/>
            <person name="Szarkandi J.G."/>
            <person name="Papp V."/>
            <person name="Albert L."/>
            <person name="Andreopoulos W."/>
            <person name="Angelini C."/>
            <person name="Antonin V."/>
            <person name="Barry K.W."/>
            <person name="Bougher N.L."/>
            <person name="Buchanan P."/>
            <person name="Buyck B."/>
            <person name="Bense V."/>
            <person name="Catcheside P."/>
            <person name="Chovatia M."/>
            <person name="Cooper J."/>
            <person name="Damon W."/>
            <person name="Desjardin D."/>
            <person name="Finy P."/>
            <person name="Geml J."/>
            <person name="Haridas S."/>
            <person name="Hughes K."/>
            <person name="Justo A."/>
            <person name="Karasinski D."/>
            <person name="Kautmanova I."/>
            <person name="Kiss B."/>
            <person name="Kocsube S."/>
            <person name="Kotiranta H."/>
            <person name="LaButti K.M."/>
            <person name="Lechner B.E."/>
            <person name="Liimatainen K."/>
            <person name="Lipzen A."/>
            <person name="Lukacs Z."/>
            <person name="Mihaltcheva S."/>
            <person name="Morgado L.N."/>
            <person name="Niskanen T."/>
            <person name="Noordeloos M.E."/>
            <person name="Ohm R.A."/>
            <person name="Ortiz-Santana B."/>
            <person name="Ovrebo C."/>
            <person name="Racz N."/>
            <person name="Riley R."/>
            <person name="Savchenko A."/>
            <person name="Shiryaev A."/>
            <person name="Soop K."/>
            <person name="Spirin V."/>
            <person name="Szebenyi C."/>
            <person name="Tomsovsky M."/>
            <person name="Tulloss R.E."/>
            <person name="Uehling J."/>
            <person name="Grigoriev I.V."/>
            <person name="Vagvolgyi C."/>
            <person name="Papp T."/>
            <person name="Martin F.M."/>
            <person name="Miettinen O."/>
            <person name="Hibbett D.S."/>
            <person name="Nagy L.G."/>
        </authorList>
    </citation>
    <scope>NUCLEOTIDE SEQUENCE [LARGE SCALE GENOMIC DNA]</scope>
    <source>
        <strain evidence="2 3">CBS 121175</strain>
    </source>
</reference>
<sequence>MSSNSNNPQQQGDQNDHLALYSRALHEYTLRLWAESRRAAEQQNSRAHAVRNTPNSTQQQQQQPTSDASQSSSQDNKS</sequence>
<evidence type="ECO:0000313" key="3">
    <source>
        <dbReference type="Proteomes" id="UP000307440"/>
    </source>
</evidence>
<dbReference type="Proteomes" id="UP000307440">
    <property type="component" value="Unassembled WGS sequence"/>
</dbReference>